<accession>A0ABD0KGS4</accession>
<reference evidence="1 2" key="1">
    <citation type="journal article" date="2023" name="Sci. Data">
        <title>Genome assembly of the Korean intertidal mud-creeper Batillaria attramentaria.</title>
        <authorList>
            <person name="Patra A.K."/>
            <person name="Ho P.T."/>
            <person name="Jun S."/>
            <person name="Lee S.J."/>
            <person name="Kim Y."/>
            <person name="Won Y.J."/>
        </authorList>
    </citation>
    <scope>NUCLEOTIDE SEQUENCE [LARGE SCALE GENOMIC DNA]</scope>
    <source>
        <strain evidence="1">Wonlab-2016</strain>
    </source>
</reference>
<gene>
    <name evidence="1" type="ORF">BaRGS_00022508</name>
</gene>
<proteinExistence type="predicted"/>
<comment type="caution">
    <text evidence="1">The sequence shown here is derived from an EMBL/GenBank/DDBJ whole genome shotgun (WGS) entry which is preliminary data.</text>
</comment>
<keyword evidence="2" id="KW-1185">Reference proteome</keyword>
<dbReference type="EMBL" id="JACVVK020000182">
    <property type="protein sequence ID" value="KAK7486185.1"/>
    <property type="molecule type" value="Genomic_DNA"/>
</dbReference>
<evidence type="ECO:0000313" key="2">
    <source>
        <dbReference type="Proteomes" id="UP001519460"/>
    </source>
</evidence>
<dbReference type="AlphaFoldDB" id="A0ABD0KGS4"/>
<evidence type="ECO:0000313" key="1">
    <source>
        <dbReference type="EMBL" id="KAK7486185.1"/>
    </source>
</evidence>
<name>A0ABD0KGS4_9CAEN</name>
<dbReference type="Proteomes" id="UP001519460">
    <property type="component" value="Unassembled WGS sequence"/>
</dbReference>
<organism evidence="1 2">
    <name type="scientific">Batillaria attramentaria</name>
    <dbReference type="NCBI Taxonomy" id="370345"/>
    <lineage>
        <taxon>Eukaryota</taxon>
        <taxon>Metazoa</taxon>
        <taxon>Spiralia</taxon>
        <taxon>Lophotrochozoa</taxon>
        <taxon>Mollusca</taxon>
        <taxon>Gastropoda</taxon>
        <taxon>Caenogastropoda</taxon>
        <taxon>Sorbeoconcha</taxon>
        <taxon>Cerithioidea</taxon>
        <taxon>Batillariidae</taxon>
        <taxon>Batillaria</taxon>
    </lineage>
</organism>
<protein>
    <submittedName>
        <fullName evidence="1">Uncharacterized protein</fullName>
    </submittedName>
</protein>
<sequence>MVARGKVKGVAGVGWNWSRHITSDVRCAHRIILVPLRNHPSQIVPFYWVIEVPSVMFVNGQRNWPVFMSHNWMLRSFHQHAKPGFF</sequence>